<comment type="caution">
    <text evidence="1">The sequence shown here is derived from an EMBL/GenBank/DDBJ whole genome shotgun (WGS) entry which is preliminary data.</text>
</comment>
<reference evidence="1 2" key="1">
    <citation type="journal article" date="2016" name="Front. Microbiol.">
        <title>Comprehensive Phylogenetic Analysis of Bovine Non-aureus Staphylococci Species Based on Whole-Genome Sequencing.</title>
        <authorList>
            <person name="Naushad S."/>
            <person name="Barkema H.W."/>
            <person name="Luby C."/>
            <person name="Condas L.A."/>
            <person name="Nobrega D.B."/>
            <person name="Carson D.A."/>
            <person name="De Buck J."/>
        </authorList>
    </citation>
    <scope>NUCLEOTIDE SEQUENCE [LARGE SCALE GENOMIC DNA]</scope>
    <source>
        <strain evidence="1 2">SNUC 4781</strain>
    </source>
</reference>
<dbReference type="EMBL" id="QYJN01000003">
    <property type="protein sequence ID" value="RIP34975.1"/>
    <property type="molecule type" value="Genomic_DNA"/>
</dbReference>
<dbReference type="OrthoDB" id="3242805at2"/>
<dbReference type="InterPro" id="IPR036390">
    <property type="entry name" value="WH_DNA-bd_sf"/>
</dbReference>
<evidence type="ECO:0000313" key="1">
    <source>
        <dbReference type="EMBL" id="RIP34975.1"/>
    </source>
</evidence>
<dbReference type="RefSeq" id="WP_119485200.1">
    <property type="nucleotide sequence ID" value="NZ_QYJN01000003.1"/>
</dbReference>
<dbReference type="PROSITE" id="PS51197">
    <property type="entry name" value="HTH_RRF2_2"/>
    <property type="match status" value="1"/>
</dbReference>
<dbReference type="InterPro" id="IPR000944">
    <property type="entry name" value="Tscrpt_reg_Rrf2"/>
</dbReference>
<dbReference type="PANTHER" id="PTHR33221">
    <property type="entry name" value="WINGED HELIX-TURN-HELIX TRANSCRIPTIONAL REGULATOR, RRF2 FAMILY"/>
    <property type="match status" value="1"/>
</dbReference>
<protein>
    <submittedName>
        <fullName evidence="1">Rrf2 family transcriptional regulator</fullName>
    </submittedName>
</protein>
<dbReference type="InterPro" id="IPR036388">
    <property type="entry name" value="WH-like_DNA-bd_sf"/>
</dbReference>
<dbReference type="Pfam" id="PF02082">
    <property type="entry name" value="Rrf2"/>
    <property type="match status" value="1"/>
</dbReference>
<sequence>MNLEFNIAVHVLTFLSRHSSERFSSSELASKVCVNPVQLRKVTGKLLENNYITTQKGKYGGYSINGNVLDTPLSEIFKLFTANKSFGRIYTGTTNSECKISNEMRRVMSNYHEKEFEVLESFYQNIFIENILNDILMEGYNEKI</sequence>
<dbReference type="GO" id="GO:0003700">
    <property type="term" value="F:DNA-binding transcription factor activity"/>
    <property type="evidence" value="ECO:0007669"/>
    <property type="project" value="TreeGrafter"/>
</dbReference>
<organism evidence="1 2">
    <name type="scientific">Staphylococcus gallinarum</name>
    <dbReference type="NCBI Taxonomy" id="1293"/>
    <lineage>
        <taxon>Bacteria</taxon>
        <taxon>Bacillati</taxon>
        <taxon>Bacillota</taxon>
        <taxon>Bacilli</taxon>
        <taxon>Bacillales</taxon>
        <taxon>Staphylococcaceae</taxon>
        <taxon>Staphylococcus</taxon>
    </lineage>
</organism>
<name>A0A3A0VNH9_STAGA</name>
<proteinExistence type="predicted"/>
<dbReference type="Proteomes" id="UP000265541">
    <property type="component" value="Unassembled WGS sequence"/>
</dbReference>
<gene>
    <name evidence="1" type="ORF">BUZ14_07325</name>
</gene>
<dbReference type="SUPFAM" id="SSF46785">
    <property type="entry name" value="Winged helix' DNA-binding domain"/>
    <property type="match status" value="1"/>
</dbReference>
<dbReference type="PANTHER" id="PTHR33221:SF15">
    <property type="entry name" value="HTH-TYPE TRANSCRIPTIONAL REGULATOR YWGB-RELATED"/>
    <property type="match status" value="1"/>
</dbReference>
<dbReference type="Gene3D" id="1.10.10.10">
    <property type="entry name" value="Winged helix-like DNA-binding domain superfamily/Winged helix DNA-binding domain"/>
    <property type="match status" value="1"/>
</dbReference>
<accession>A0A3A0VNH9</accession>
<evidence type="ECO:0000313" key="2">
    <source>
        <dbReference type="Proteomes" id="UP000265541"/>
    </source>
</evidence>
<dbReference type="AlphaFoldDB" id="A0A3A0VNH9"/>
<dbReference type="GO" id="GO:0005829">
    <property type="term" value="C:cytosol"/>
    <property type="evidence" value="ECO:0007669"/>
    <property type="project" value="TreeGrafter"/>
</dbReference>